<keyword evidence="1" id="KW-0488">Methylation</keyword>
<dbReference type="SMART" id="SM00174">
    <property type="entry name" value="RHO"/>
    <property type="match status" value="1"/>
</dbReference>
<feature type="region of interest" description="Disordered" evidence="4">
    <location>
        <begin position="516"/>
        <end position="608"/>
    </location>
</feature>
<dbReference type="InterPro" id="IPR027417">
    <property type="entry name" value="P-loop_NTPase"/>
</dbReference>
<dbReference type="InterPro" id="IPR001806">
    <property type="entry name" value="Small_GTPase"/>
</dbReference>
<dbReference type="Gene3D" id="3.40.50.300">
    <property type="entry name" value="P-loop containing nucleotide triphosphate hydrolases"/>
    <property type="match status" value="1"/>
</dbReference>
<keyword evidence="3" id="KW-0342">GTP-binding</keyword>
<organism evidence="5 6">
    <name type="scientific">Purpureocillium lilacinum</name>
    <name type="common">Paecilomyces lilacinus</name>
    <dbReference type="NCBI Taxonomy" id="33203"/>
    <lineage>
        <taxon>Eukaryota</taxon>
        <taxon>Fungi</taxon>
        <taxon>Dikarya</taxon>
        <taxon>Ascomycota</taxon>
        <taxon>Pezizomycotina</taxon>
        <taxon>Sordariomycetes</taxon>
        <taxon>Hypocreomycetidae</taxon>
        <taxon>Hypocreales</taxon>
        <taxon>Ophiocordycipitaceae</taxon>
        <taxon>Purpureocillium</taxon>
    </lineage>
</organism>
<evidence type="ECO:0000256" key="3">
    <source>
        <dbReference type="ARBA" id="ARBA00023134"/>
    </source>
</evidence>
<proteinExistence type="predicted"/>
<feature type="compositionally biased region" description="Basic and acidic residues" evidence="4">
    <location>
        <begin position="566"/>
        <end position="579"/>
    </location>
</feature>
<sequence length="808" mass="86973">MCSGLEATEVTAACRAVPRLRVPRRPAARKPALRIAVRRRVRQSPAMTLPCTSRASLACQKTLSDIHGDPLHPVTQPSGYRCTKRRGSIDASGGVHTRDWTAHGIVRPMLAQVSYSRDGAMRRETGAFAGQPSALTSTVHVGRSQPPCNGLSSRGATPSCARAVEAEQASQPMPKGLGACCWLMGWTGRPFGDGITARVASATNTLHPGSRYWEAQTAEAARASEQLGTATLPCAAPRCQEARSGCVVGGQGRPTADGRGSPSSLGPIANGDARHTQSCPTRRRVRGPRRPSSRVDVLLGRCIASSVVVFLRDRNGGHRAARPGQHPERKKREAPLETTGASRSGRVSRTFRHRNAPAGTPGAQTPGRRARAPVVANEAAADSAQTARVGSAQPSAARQDEPPLGVAVQLGKRERPASGCVQVQGPGRSSPHFARYRARCRTWTPPVFPLLLDQSISPCPSIRRPPGRRAPLPPLPPTQKPQLVLTLLKLSHSHSDSSASRPSPSPTIRVARPLPSAVIAPGPPSGPLADRSQNASADLRPSHRTGRPADQVYGLRRPRLASLPRRASEHRIKGAEVETRSCLSSCSTSPTAAEDTPRPRRSLALHPEGWRSSRTAVLDSPRPQLRALREELALLHHGERKSAERHPQIPTVFENYVTDCRVDGKSVQLALWDTAGQEDYERLRPLAYSKAHVILIGFSIDTPDSLDNVKHKWIEEATRLCAGVPIILVGLKKDLREDPVAIEEMRKKSLRFVTQHDGEVAAREVGARRYLECSSLSGEGVDDVFEAATRAALLTFEKGEGSGCCVVL</sequence>
<feature type="compositionally biased region" description="Low complexity" evidence="4">
    <location>
        <begin position="455"/>
        <end position="464"/>
    </location>
</feature>
<feature type="region of interest" description="Disordered" evidence="4">
    <location>
        <begin position="316"/>
        <end position="403"/>
    </location>
</feature>
<feature type="compositionally biased region" description="Polar residues" evidence="4">
    <location>
        <begin position="581"/>
        <end position="591"/>
    </location>
</feature>
<dbReference type="Proteomes" id="UP001287286">
    <property type="component" value="Unassembled WGS sequence"/>
</dbReference>
<evidence type="ECO:0000256" key="1">
    <source>
        <dbReference type="ARBA" id="ARBA00022481"/>
    </source>
</evidence>
<dbReference type="InterPro" id="IPR005225">
    <property type="entry name" value="Small_GTP-bd"/>
</dbReference>
<protein>
    <recommendedName>
        <fullName evidence="7">Rho2 GTPase</fullName>
    </recommendedName>
</protein>
<comment type="caution">
    <text evidence="5">The sequence shown here is derived from an EMBL/GenBank/DDBJ whole genome shotgun (WGS) entry which is preliminary data.</text>
</comment>
<dbReference type="PRINTS" id="PR00449">
    <property type="entry name" value="RASTRNSFRMNG"/>
</dbReference>
<feature type="region of interest" description="Disordered" evidence="4">
    <location>
        <begin position="246"/>
        <end position="293"/>
    </location>
</feature>
<feature type="region of interest" description="Disordered" evidence="4">
    <location>
        <begin position="454"/>
        <end position="479"/>
    </location>
</feature>
<dbReference type="PANTHER" id="PTHR24072">
    <property type="entry name" value="RHO FAMILY GTPASE"/>
    <property type="match status" value="1"/>
</dbReference>
<accession>A0ABR0BU97</accession>
<evidence type="ECO:0000256" key="2">
    <source>
        <dbReference type="ARBA" id="ARBA00022741"/>
    </source>
</evidence>
<reference evidence="5 6" key="1">
    <citation type="journal article" date="2024" name="Microbiol. Resour. Announc.">
        <title>Genome annotations for the ascomycete fungi Trichoderma harzianum, Trichoderma aggressivum, and Purpureocillium lilacinum.</title>
        <authorList>
            <person name="Beijen E.P.W."/>
            <person name="Ohm R.A."/>
        </authorList>
    </citation>
    <scope>NUCLEOTIDE SEQUENCE [LARGE SCALE GENOMIC DNA]</scope>
    <source>
        <strain evidence="5 6">CBS 150709</strain>
    </source>
</reference>
<dbReference type="EMBL" id="JAWRVI010000030">
    <property type="protein sequence ID" value="KAK4087639.1"/>
    <property type="molecule type" value="Genomic_DNA"/>
</dbReference>
<dbReference type="PROSITE" id="PS51420">
    <property type="entry name" value="RHO"/>
    <property type="match status" value="1"/>
</dbReference>
<dbReference type="PROSITE" id="PS51421">
    <property type="entry name" value="RAS"/>
    <property type="match status" value="1"/>
</dbReference>
<dbReference type="Pfam" id="PF00071">
    <property type="entry name" value="Ras"/>
    <property type="match status" value="1"/>
</dbReference>
<feature type="compositionally biased region" description="Low complexity" evidence="4">
    <location>
        <begin position="372"/>
        <end position="384"/>
    </location>
</feature>
<evidence type="ECO:0008006" key="7">
    <source>
        <dbReference type="Google" id="ProtNLM"/>
    </source>
</evidence>
<dbReference type="InterPro" id="IPR003578">
    <property type="entry name" value="Small_GTPase_Rho"/>
</dbReference>
<evidence type="ECO:0000313" key="5">
    <source>
        <dbReference type="EMBL" id="KAK4087639.1"/>
    </source>
</evidence>
<dbReference type="SUPFAM" id="SSF52540">
    <property type="entry name" value="P-loop containing nucleoside triphosphate hydrolases"/>
    <property type="match status" value="1"/>
</dbReference>
<keyword evidence="2" id="KW-0547">Nucleotide-binding</keyword>
<feature type="compositionally biased region" description="Basic residues" evidence="4">
    <location>
        <begin position="281"/>
        <end position="292"/>
    </location>
</feature>
<dbReference type="NCBIfam" id="TIGR00231">
    <property type="entry name" value="small_GTP"/>
    <property type="match status" value="1"/>
</dbReference>
<dbReference type="PROSITE" id="PS51419">
    <property type="entry name" value="RAB"/>
    <property type="match status" value="1"/>
</dbReference>
<name>A0ABR0BU97_PURLI</name>
<feature type="compositionally biased region" description="Basic and acidic residues" evidence="4">
    <location>
        <begin position="325"/>
        <end position="335"/>
    </location>
</feature>
<dbReference type="SMART" id="SM00173">
    <property type="entry name" value="RAS"/>
    <property type="match status" value="1"/>
</dbReference>
<dbReference type="SMART" id="SM00175">
    <property type="entry name" value="RAB"/>
    <property type="match status" value="1"/>
</dbReference>
<feature type="compositionally biased region" description="Polar residues" evidence="4">
    <location>
        <begin position="385"/>
        <end position="396"/>
    </location>
</feature>
<keyword evidence="6" id="KW-1185">Reference proteome</keyword>
<evidence type="ECO:0000256" key="4">
    <source>
        <dbReference type="SAM" id="MobiDB-lite"/>
    </source>
</evidence>
<evidence type="ECO:0000313" key="6">
    <source>
        <dbReference type="Proteomes" id="UP001287286"/>
    </source>
</evidence>
<gene>
    <name evidence="5" type="ORF">Purlil1_7970</name>
</gene>